<dbReference type="Gene3D" id="3.30.200.20">
    <property type="entry name" value="Phosphorylase Kinase, domain 1"/>
    <property type="match status" value="1"/>
</dbReference>
<dbReference type="InterPro" id="IPR011009">
    <property type="entry name" value="Kinase-like_dom_sf"/>
</dbReference>
<dbReference type="SUPFAM" id="SSF56112">
    <property type="entry name" value="Protein kinase-like (PK-like)"/>
    <property type="match status" value="1"/>
</dbReference>
<keyword evidence="4" id="KW-1185">Reference proteome</keyword>
<dbReference type="GO" id="GO:0016301">
    <property type="term" value="F:kinase activity"/>
    <property type="evidence" value="ECO:0007669"/>
    <property type="project" value="UniProtKB-UniRule"/>
</dbReference>
<protein>
    <submittedName>
        <fullName evidence="3">Aminoglycoside phosphotransferase</fullName>
    </submittedName>
</protein>
<dbReference type="Proteomes" id="UP000053070">
    <property type="component" value="Unassembled WGS sequence"/>
</dbReference>
<evidence type="ECO:0000256" key="1">
    <source>
        <dbReference type="ARBA" id="ARBA00009460"/>
    </source>
</evidence>
<comment type="caution">
    <text evidence="3">The sequence shown here is derived from an EMBL/GenBank/DDBJ whole genome shotgun (WGS) entry which is preliminary data.</text>
</comment>
<dbReference type="Gene3D" id="3.90.1200.10">
    <property type="match status" value="1"/>
</dbReference>
<dbReference type="Pfam" id="PF03881">
    <property type="entry name" value="Fructosamin_kin"/>
    <property type="match status" value="1"/>
</dbReference>
<accession>A0A0G9MMG5</accession>
<name>A0A0G9MMG5_9SPHN</name>
<dbReference type="PANTHER" id="PTHR12149:SF8">
    <property type="entry name" value="PROTEIN-RIBULOSAMINE 3-KINASE"/>
    <property type="match status" value="1"/>
</dbReference>
<keyword evidence="2 3" id="KW-0808">Transferase</keyword>
<proteinExistence type="inferred from homology"/>
<evidence type="ECO:0000313" key="3">
    <source>
        <dbReference type="EMBL" id="KLE31885.1"/>
    </source>
</evidence>
<dbReference type="PATRIC" id="fig|502682.8.peg.2146"/>
<organism evidence="3 4">
    <name type="scientific">Aurantiacibacter gangjinensis</name>
    <dbReference type="NCBI Taxonomy" id="502682"/>
    <lineage>
        <taxon>Bacteria</taxon>
        <taxon>Pseudomonadati</taxon>
        <taxon>Pseudomonadota</taxon>
        <taxon>Alphaproteobacteria</taxon>
        <taxon>Sphingomonadales</taxon>
        <taxon>Erythrobacteraceae</taxon>
        <taxon>Aurantiacibacter</taxon>
    </lineage>
</organism>
<dbReference type="InterPro" id="IPR016477">
    <property type="entry name" value="Fructo-/Ketosamine-3-kinase"/>
</dbReference>
<dbReference type="AlphaFoldDB" id="A0A0G9MMG5"/>
<sequence>MNWAERIVSATGLAVTGGRKLAGGDLGGAALVELADGRKLVAKGGPLVEREADMLRAIAASGVPAPEVHHAADGLLLMDHVEADGAKGWDSLAEALHRLHAPRAATYGWDVDYAFGPLAIPNTPQDNWPEFWARHRLLCHGEKVDGSITARLEKLAKRLSELLPVSPPPALLHGDLWGGNVLFHQGKLAALIDPASYVGHREGDVAMLTLFDNPPDSFFDALDLEAGWRERLPIYRLWPLLVHLRLFGHSYRGSVVSALDALGA</sequence>
<gene>
    <name evidence="3" type="ORF">AAW01_10545</name>
</gene>
<dbReference type="STRING" id="502682.BMF35_a1109"/>
<keyword evidence="2" id="KW-0418">Kinase</keyword>
<dbReference type="PIRSF" id="PIRSF006221">
    <property type="entry name" value="Ketosamine-3-kinase"/>
    <property type="match status" value="1"/>
</dbReference>
<evidence type="ECO:0000256" key="2">
    <source>
        <dbReference type="PIRNR" id="PIRNR006221"/>
    </source>
</evidence>
<comment type="similarity">
    <text evidence="1 2">Belongs to the fructosamine kinase family.</text>
</comment>
<dbReference type="PANTHER" id="PTHR12149">
    <property type="entry name" value="FRUCTOSAMINE 3 KINASE-RELATED PROTEIN"/>
    <property type="match status" value="1"/>
</dbReference>
<reference evidence="3 4" key="1">
    <citation type="submission" date="2015-04" db="EMBL/GenBank/DDBJ databases">
        <title>The draft genome sequence of Erythrobacr gangjinensis K7-2.</title>
        <authorList>
            <person name="Zhuang L."/>
            <person name="Liu Y."/>
            <person name="Shao Z."/>
        </authorList>
    </citation>
    <scope>NUCLEOTIDE SEQUENCE [LARGE SCALE GENOMIC DNA]</scope>
    <source>
        <strain evidence="3 4">K7-2</strain>
    </source>
</reference>
<evidence type="ECO:0000313" key="4">
    <source>
        <dbReference type="Proteomes" id="UP000053070"/>
    </source>
</evidence>
<dbReference type="EMBL" id="LBHC01000002">
    <property type="protein sequence ID" value="KLE31885.1"/>
    <property type="molecule type" value="Genomic_DNA"/>
</dbReference>